<feature type="compositionally biased region" description="Low complexity" evidence="1">
    <location>
        <begin position="58"/>
        <end position="73"/>
    </location>
</feature>
<evidence type="ECO:0000256" key="2">
    <source>
        <dbReference type="SAM" id="SignalP"/>
    </source>
</evidence>
<evidence type="ECO:0000313" key="4">
    <source>
        <dbReference type="EMBL" id="OSY39690.1"/>
    </source>
</evidence>
<evidence type="ECO:0000256" key="1">
    <source>
        <dbReference type="SAM" id="MobiDB-lite"/>
    </source>
</evidence>
<dbReference type="Proteomes" id="UP000194360">
    <property type="component" value="Unassembled WGS sequence"/>
</dbReference>
<comment type="caution">
    <text evidence="4">The sequence shown here is derived from an EMBL/GenBank/DDBJ whole genome shotgun (WGS) entry which is preliminary data.</text>
</comment>
<name>A0A1Y2MWX7_PSEAH</name>
<accession>A0A1Y2MWX7</accession>
<evidence type="ECO:0000259" key="3">
    <source>
        <dbReference type="Pfam" id="PF14016"/>
    </source>
</evidence>
<reference evidence="4 5" key="1">
    <citation type="submission" date="2016-09" db="EMBL/GenBank/DDBJ databases">
        <title>Pseudonocardia autotrophica DSM535, a candidate organism with high potential of specific P450 cytochromes.</title>
        <authorList>
            <person name="Grumaz C."/>
            <person name="Vainshtein Y."/>
            <person name="Kirstahler P."/>
            <person name="Sohn K."/>
        </authorList>
    </citation>
    <scope>NUCLEOTIDE SEQUENCE [LARGE SCALE GENOMIC DNA]</scope>
    <source>
        <strain evidence="4 5">DSM 535</strain>
    </source>
</reference>
<feature type="signal peptide" evidence="2">
    <location>
        <begin position="1"/>
        <end position="32"/>
    </location>
</feature>
<organism evidence="4 5">
    <name type="scientific">Pseudonocardia autotrophica</name>
    <name type="common">Amycolata autotrophica</name>
    <name type="synonym">Nocardia autotrophica</name>
    <dbReference type="NCBI Taxonomy" id="2074"/>
    <lineage>
        <taxon>Bacteria</taxon>
        <taxon>Bacillati</taxon>
        <taxon>Actinomycetota</taxon>
        <taxon>Actinomycetes</taxon>
        <taxon>Pseudonocardiales</taxon>
        <taxon>Pseudonocardiaceae</taxon>
        <taxon>Pseudonocardia</taxon>
    </lineage>
</organism>
<feature type="region of interest" description="Disordered" evidence="1">
    <location>
        <begin position="192"/>
        <end position="214"/>
    </location>
</feature>
<feature type="chain" id="PRO_5038467600" description="DUF4232 domain-containing protein" evidence="2">
    <location>
        <begin position="33"/>
        <end position="214"/>
    </location>
</feature>
<dbReference type="InterPro" id="IPR025326">
    <property type="entry name" value="DUF4232"/>
</dbReference>
<dbReference type="Pfam" id="PF14016">
    <property type="entry name" value="DUF4232"/>
    <property type="match status" value="1"/>
</dbReference>
<evidence type="ECO:0000313" key="5">
    <source>
        <dbReference type="Proteomes" id="UP000194360"/>
    </source>
</evidence>
<dbReference type="PROSITE" id="PS51257">
    <property type="entry name" value="PROKAR_LIPOPROTEIN"/>
    <property type="match status" value="1"/>
</dbReference>
<protein>
    <recommendedName>
        <fullName evidence="3">DUF4232 domain-containing protein</fullName>
    </recommendedName>
</protein>
<keyword evidence="2" id="KW-0732">Signal</keyword>
<feature type="compositionally biased region" description="Polar residues" evidence="1">
    <location>
        <begin position="91"/>
        <end position="100"/>
    </location>
</feature>
<dbReference type="EMBL" id="MIGB01000016">
    <property type="protein sequence ID" value="OSY39690.1"/>
    <property type="molecule type" value="Genomic_DNA"/>
</dbReference>
<proteinExistence type="predicted"/>
<keyword evidence="5" id="KW-1185">Reference proteome</keyword>
<dbReference type="AlphaFoldDB" id="A0A1Y2MWX7"/>
<feature type="region of interest" description="Disordered" evidence="1">
    <location>
        <begin position="45"/>
        <end position="100"/>
    </location>
</feature>
<sequence length="214" mass="21445">MRDTGPSRKGVRMRITRMRFAAALCTAGLLLAGCGGGGWPSAAGPVGTPSAPPPPAPTTAAATGTPAPAPSTAQESGEGRCTDAELDAGVGTTTGEAGQRHTTVVWTNTSSRPCTTAGFGGVDLRGPADPTFGPSYSLPRSAEQASPVRLDPGGTAHTVITWLPGGDWTPTELVVTPPDETTSTVLQWPGAAVQRQDGATRPGSYIGPVTAGTG</sequence>
<feature type="domain" description="DUF4232" evidence="3">
    <location>
        <begin position="81"/>
        <end position="191"/>
    </location>
</feature>
<gene>
    <name evidence="4" type="ORF">BG845_03287</name>
</gene>